<dbReference type="Proteomes" id="UP000237347">
    <property type="component" value="Unassembled WGS sequence"/>
</dbReference>
<gene>
    <name evidence="1" type="ORF">CFP56_028000</name>
</gene>
<accession>A0AAW0JVF0</accession>
<dbReference type="AlphaFoldDB" id="A0AAW0JVF0"/>
<name>A0AAW0JVF0_QUESU</name>
<organism evidence="1 2">
    <name type="scientific">Quercus suber</name>
    <name type="common">Cork oak</name>
    <dbReference type="NCBI Taxonomy" id="58331"/>
    <lineage>
        <taxon>Eukaryota</taxon>
        <taxon>Viridiplantae</taxon>
        <taxon>Streptophyta</taxon>
        <taxon>Embryophyta</taxon>
        <taxon>Tracheophyta</taxon>
        <taxon>Spermatophyta</taxon>
        <taxon>Magnoliopsida</taxon>
        <taxon>eudicotyledons</taxon>
        <taxon>Gunneridae</taxon>
        <taxon>Pentapetalae</taxon>
        <taxon>rosids</taxon>
        <taxon>fabids</taxon>
        <taxon>Fagales</taxon>
        <taxon>Fagaceae</taxon>
        <taxon>Quercus</taxon>
    </lineage>
</organism>
<keyword evidence="2" id="KW-1185">Reference proteome</keyword>
<reference evidence="1 2" key="1">
    <citation type="journal article" date="2018" name="Sci. Data">
        <title>The draft genome sequence of cork oak.</title>
        <authorList>
            <person name="Ramos A.M."/>
            <person name="Usie A."/>
            <person name="Barbosa P."/>
            <person name="Barros P.M."/>
            <person name="Capote T."/>
            <person name="Chaves I."/>
            <person name="Simoes F."/>
            <person name="Abreu I."/>
            <person name="Carrasquinho I."/>
            <person name="Faro C."/>
            <person name="Guimaraes J.B."/>
            <person name="Mendonca D."/>
            <person name="Nobrega F."/>
            <person name="Rodrigues L."/>
            <person name="Saibo N.J.M."/>
            <person name="Varela M.C."/>
            <person name="Egas C."/>
            <person name="Matos J."/>
            <person name="Miguel C.M."/>
            <person name="Oliveira M.M."/>
            <person name="Ricardo C.P."/>
            <person name="Goncalves S."/>
        </authorList>
    </citation>
    <scope>NUCLEOTIDE SEQUENCE [LARGE SCALE GENOMIC DNA]</scope>
    <source>
        <strain evidence="2">cv. HL8</strain>
    </source>
</reference>
<evidence type="ECO:0000313" key="2">
    <source>
        <dbReference type="Proteomes" id="UP000237347"/>
    </source>
</evidence>
<sequence>MDQALARCPTQKHNPILCSHIKVLALWKSLVRSQGEPSLADADKCVKLEVPVLNPPHLQMLDR</sequence>
<protein>
    <submittedName>
        <fullName evidence="1">Uncharacterized protein</fullName>
    </submittedName>
</protein>
<dbReference type="EMBL" id="PKMF04000457">
    <property type="protein sequence ID" value="KAK7830737.1"/>
    <property type="molecule type" value="Genomic_DNA"/>
</dbReference>
<comment type="caution">
    <text evidence="1">The sequence shown here is derived from an EMBL/GenBank/DDBJ whole genome shotgun (WGS) entry which is preliminary data.</text>
</comment>
<evidence type="ECO:0000313" key="1">
    <source>
        <dbReference type="EMBL" id="KAK7830737.1"/>
    </source>
</evidence>
<proteinExistence type="predicted"/>